<evidence type="ECO:0000313" key="6">
    <source>
        <dbReference type="EMBL" id="POZ18941.1"/>
    </source>
</evidence>
<proteinExistence type="inferred from homology"/>
<comment type="caution">
    <text evidence="6">The sequence shown here is derived from an EMBL/GenBank/DDBJ whole genome shotgun (WGS) entry which is preliminary data.</text>
</comment>
<comment type="subcellular location">
    <subcellularLocation>
        <location evidence="1">Fimbrium</location>
    </subcellularLocation>
</comment>
<keyword evidence="4" id="KW-0281">Fimbrium</keyword>
<organism evidence="6 7">
    <name type="scientific">Lelliottia aquatilis</name>
    <dbReference type="NCBI Taxonomy" id="2080838"/>
    <lineage>
        <taxon>Bacteria</taxon>
        <taxon>Pseudomonadati</taxon>
        <taxon>Pseudomonadota</taxon>
        <taxon>Gammaproteobacteria</taxon>
        <taxon>Enterobacterales</taxon>
        <taxon>Enterobacteriaceae</taxon>
        <taxon>Lelliottia</taxon>
    </lineage>
</organism>
<dbReference type="Proteomes" id="UP000237025">
    <property type="component" value="Unassembled WGS sequence"/>
</dbReference>
<feature type="domain" description="Fimbrial-type adhesion" evidence="5">
    <location>
        <begin position="56"/>
        <end position="205"/>
    </location>
</feature>
<keyword evidence="3" id="KW-0732">Signal</keyword>
<dbReference type="Gene3D" id="2.60.40.1090">
    <property type="entry name" value="Fimbrial-type adhesion domain"/>
    <property type="match status" value="1"/>
</dbReference>
<evidence type="ECO:0000259" key="5">
    <source>
        <dbReference type="Pfam" id="PF00419"/>
    </source>
</evidence>
<dbReference type="InterPro" id="IPR036937">
    <property type="entry name" value="Adhesion_dom_fimbrial_sf"/>
</dbReference>
<dbReference type="SUPFAM" id="SSF49401">
    <property type="entry name" value="Bacterial adhesins"/>
    <property type="match status" value="1"/>
</dbReference>
<dbReference type="InterPro" id="IPR008966">
    <property type="entry name" value="Adhesion_dom_sf"/>
</dbReference>
<keyword evidence="7" id="KW-1185">Reference proteome</keyword>
<reference evidence="6 7" key="1">
    <citation type="submission" date="2018-02" db="EMBL/GenBank/DDBJ databases">
        <title>Lelliotia aquatilis sp. nov., isolated from drinking water.</title>
        <authorList>
            <person name="Kaempfer P."/>
            <person name="Glaeser S."/>
            <person name="Exner M."/>
            <person name="Doijad S."/>
            <person name="Chakraborty T."/>
        </authorList>
    </citation>
    <scope>NUCLEOTIDE SEQUENCE [LARGE SCALE GENOMIC DNA]</scope>
    <source>
        <strain evidence="6 7">6331-17</strain>
    </source>
</reference>
<dbReference type="InterPro" id="IPR000259">
    <property type="entry name" value="Adhesion_dom_fimbrial"/>
</dbReference>
<name>A0ABX4ZVD5_9ENTR</name>
<evidence type="ECO:0000256" key="3">
    <source>
        <dbReference type="ARBA" id="ARBA00022729"/>
    </source>
</evidence>
<dbReference type="InterPro" id="IPR050263">
    <property type="entry name" value="Bact_Fimbrial_Adh_Pro"/>
</dbReference>
<evidence type="ECO:0000256" key="2">
    <source>
        <dbReference type="ARBA" id="ARBA00006671"/>
    </source>
</evidence>
<evidence type="ECO:0000256" key="1">
    <source>
        <dbReference type="ARBA" id="ARBA00004561"/>
    </source>
</evidence>
<accession>A0ABX4ZVD5</accession>
<dbReference type="Pfam" id="PF00419">
    <property type="entry name" value="Fimbrial"/>
    <property type="match status" value="1"/>
</dbReference>
<evidence type="ECO:0000313" key="7">
    <source>
        <dbReference type="Proteomes" id="UP000237025"/>
    </source>
</evidence>
<protein>
    <recommendedName>
        <fullName evidence="5">Fimbrial-type adhesion domain-containing protein</fullName>
    </recommendedName>
</protein>
<comment type="similarity">
    <text evidence="2">Belongs to the fimbrial protein family.</text>
</comment>
<evidence type="ECO:0000256" key="4">
    <source>
        <dbReference type="ARBA" id="ARBA00023263"/>
    </source>
</evidence>
<dbReference type="EMBL" id="PQVW01000026">
    <property type="protein sequence ID" value="POZ18941.1"/>
    <property type="molecule type" value="Genomic_DNA"/>
</dbReference>
<gene>
    <name evidence="6" type="ORF">C3712_22295</name>
</gene>
<dbReference type="PANTHER" id="PTHR33420">
    <property type="entry name" value="FIMBRIAL SUBUNIT ELFA-RELATED"/>
    <property type="match status" value="1"/>
</dbReference>
<dbReference type="PANTHER" id="PTHR33420:SF3">
    <property type="entry name" value="FIMBRIAL SUBUNIT ELFA"/>
    <property type="match status" value="1"/>
</dbReference>
<sequence length="206" mass="22106">MARGERLWRSGHLYRDSIMKRRVACIAGMATLLIAQICLAEDRPGGSVNLDLSLVVEQETCEMSLMTPDTMDFAPLRASDLREAGVIGRVAAKTISLNLSGCENSAISGQTPAIQISGNTPVSGADTLFRDDSSTSEGAIGFRVRYQPDTGAPGEALKNQQMVDLAGNSQAVTNGMQNFLVDMQYAGGAYTSGSIRATLRFTFMYH</sequence>